<evidence type="ECO:0008006" key="4">
    <source>
        <dbReference type="Google" id="ProtNLM"/>
    </source>
</evidence>
<proteinExistence type="predicted"/>
<evidence type="ECO:0000313" key="3">
    <source>
        <dbReference type="Proteomes" id="UP001200145"/>
    </source>
</evidence>
<protein>
    <recommendedName>
        <fullName evidence="4">Arc-like DNA binding domain-containing protein</fullName>
    </recommendedName>
</protein>
<dbReference type="InterPro" id="IPR010985">
    <property type="entry name" value="Ribbon_hlx_hlx"/>
</dbReference>
<name>A0ABS9BDQ0_9BACT</name>
<feature type="compositionally biased region" description="Basic and acidic residues" evidence="1">
    <location>
        <begin position="49"/>
        <end position="67"/>
    </location>
</feature>
<comment type="caution">
    <text evidence="2">The sequence shown here is derived from an EMBL/GenBank/DDBJ whole genome shotgun (WGS) entry which is preliminary data.</text>
</comment>
<feature type="region of interest" description="Disordered" evidence="1">
    <location>
        <begin position="47"/>
        <end position="67"/>
    </location>
</feature>
<organism evidence="2 3">
    <name type="scientific">Flavihumibacter fluminis</name>
    <dbReference type="NCBI Taxonomy" id="2909236"/>
    <lineage>
        <taxon>Bacteria</taxon>
        <taxon>Pseudomonadati</taxon>
        <taxon>Bacteroidota</taxon>
        <taxon>Chitinophagia</taxon>
        <taxon>Chitinophagales</taxon>
        <taxon>Chitinophagaceae</taxon>
        <taxon>Flavihumibacter</taxon>
    </lineage>
</organism>
<accession>A0ABS9BDQ0</accession>
<dbReference type="InterPro" id="IPR013321">
    <property type="entry name" value="Arc_rbn_hlx_hlx"/>
</dbReference>
<dbReference type="Proteomes" id="UP001200145">
    <property type="component" value="Unassembled WGS sequence"/>
</dbReference>
<dbReference type="Gene3D" id="1.10.1220.10">
    <property type="entry name" value="Met repressor-like"/>
    <property type="match status" value="1"/>
</dbReference>
<sequence length="67" mass="7559">MADKKNFILRLDADVYKLLEKWAADEFRSVNGQLEWIIHQQLRAAGRMAGKEGGKEKGRKGGKDEGV</sequence>
<dbReference type="RefSeq" id="WP_234863957.1">
    <property type="nucleotide sequence ID" value="NZ_JAKEVY010000001.1"/>
</dbReference>
<keyword evidence="3" id="KW-1185">Reference proteome</keyword>
<evidence type="ECO:0000256" key="1">
    <source>
        <dbReference type="SAM" id="MobiDB-lite"/>
    </source>
</evidence>
<dbReference type="SUPFAM" id="SSF47598">
    <property type="entry name" value="Ribbon-helix-helix"/>
    <property type="match status" value="1"/>
</dbReference>
<reference evidence="2 3" key="1">
    <citation type="submission" date="2022-01" db="EMBL/GenBank/DDBJ databases">
        <title>Flavihumibacter sp. nov., isolated from sediment of a river.</title>
        <authorList>
            <person name="Liu H."/>
        </authorList>
    </citation>
    <scope>NUCLEOTIDE SEQUENCE [LARGE SCALE GENOMIC DNA]</scope>
    <source>
        <strain evidence="2 3">RY-1</strain>
    </source>
</reference>
<gene>
    <name evidence="2" type="ORF">L0U88_02135</name>
</gene>
<evidence type="ECO:0000313" key="2">
    <source>
        <dbReference type="EMBL" id="MCF1713425.1"/>
    </source>
</evidence>
<dbReference type="EMBL" id="JAKEVY010000001">
    <property type="protein sequence ID" value="MCF1713425.1"/>
    <property type="molecule type" value="Genomic_DNA"/>
</dbReference>